<protein>
    <submittedName>
        <fullName evidence="1">Uncharacterized protein</fullName>
    </submittedName>
</protein>
<keyword evidence="3" id="KW-1185">Reference proteome</keyword>
<comment type="caution">
    <text evidence="1">The sequence shown here is derived from an EMBL/GenBank/DDBJ whole genome shotgun (WGS) entry which is preliminary data.</text>
</comment>
<organism evidence="1 3">
    <name type="scientific">Cohnella kolymensis</name>
    <dbReference type="NCBI Taxonomy" id="1590652"/>
    <lineage>
        <taxon>Bacteria</taxon>
        <taxon>Bacillati</taxon>
        <taxon>Bacillota</taxon>
        <taxon>Bacilli</taxon>
        <taxon>Bacillales</taxon>
        <taxon>Paenibacillaceae</taxon>
        <taxon>Cohnella</taxon>
    </lineage>
</organism>
<accession>A0ABR5A283</accession>
<dbReference type="EMBL" id="JXAL01000007">
    <property type="protein sequence ID" value="KIL36515.1"/>
    <property type="molecule type" value="Genomic_DNA"/>
</dbReference>
<evidence type="ECO:0000313" key="3">
    <source>
        <dbReference type="Proteomes" id="UP000054526"/>
    </source>
</evidence>
<name>A0ABR5A283_9BACL</name>
<evidence type="ECO:0000313" key="2">
    <source>
        <dbReference type="EMBL" id="KIL36515.1"/>
    </source>
</evidence>
<sequence length="70" mass="8008">MKTNVRPNAKAGKRGYPSQWEGPATGWDSYFYSDFDGVGELYNEFVSKGALIAYEPQIETMGDKQWKFTF</sequence>
<dbReference type="Proteomes" id="UP000054526">
    <property type="component" value="Unassembled WGS sequence"/>
</dbReference>
<evidence type="ECO:0000313" key="1">
    <source>
        <dbReference type="EMBL" id="KIL35106.1"/>
    </source>
</evidence>
<reference evidence="1 3" key="1">
    <citation type="submission" date="2014-12" db="EMBL/GenBank/DDBJ databases">
        <title>Draft genome sequence of Cohnella kolymensis strain B-2846.</title>
        <authorList>
            <person name="Karlyshev A.V."/>
            <person name="Kudryashova E.B."/>
        </authorList>
    </citation>
    <scope>NUCLEOTIDE SEQUENCE [LARGE SCALE GENOMIC DNA]</scope>
    <source>
        <strain evidence="1 3">VKM B-2846</strain>
    </source>
</reference>
<gene>
    <name evidence="2" type="ORF">SD71_07045</name>
    <name evidence="1" type="ORF">SD71_15785</name>
</gene>
<proteinExistence type="predicted"/>
<dbReference type="RefSeq" id="WP_041061499.1">
    <property type="nucleotide sequence ID" value="NZ_JXAL01000007.1"/>
</dbReference>
<dbReference type="EMBL" id="JXAL01000024">
    <property type="protein sequence ID" value="KIL35106.1"/>
    <property type="molecule type" value="Genomic_DNA"/>
</dbReference>